<gene>
    <name evidence="2" type="ORF">CGZ94_12620</name>
</gene>
<dbReference type="PANTHER" id="PTHR19353:SF19">
    <property type="entry name" value="DELTA(5) FATTY ACID DESATURASE C-RELATED"/>
    <property type="match status" value="1"/>
</dbReference>
<dbReference type="InterPro" id="IPR012171">
    <property type="entry name" value="Fatty_acid_desaturase"/>
</dbReference>
<dbReference type="AlphaFoldDB" id="A0A255GA66"/>
<organism evidence="2 3">
    <name type="scientific">Enemella evansiae</name>
    <dbReference type="NCBI Taxonomy" id="2016499"/>
    <lineage>
        <taxon>Bacteria</taxon>
        <taxon>Bacillati</taxon>
        <taxon>Actinomycetota</taxon>
        <taxon>Actinomycetes</taxon>
        <taxon>Propionibacteriales</taxon>
        <taxon>Propionibacteriaceae</taxon>
        <taxon>Enemella</taxon>
    </lineage>
</organism>
<dbReference type="GO" id="GO:0008610">
    <property type="term" value="P:lipid biosynthetic process"/>
    <property type="evidence" value="ECO:0007669"/>
    <property type="project" value="UniProtKB-ARBA"/>
</dbReference>
<proteinExistence type="predicted"/>
<dbReference type="GO" id="GO:0016717">
    <property type="term" value="F:oxidoreductase activity, acting on paired donors, with oxidation of a pair of donors resulting in the reduction of molecular oxygen to two molecules of water"/>
    <property type="evidence" value="ECO:0007669"/>
    <property type="project" value="TreeGrafter"/>
</dbReference>
<protein>
    <submittedName>
        <fullName evidence="2">Acyl-CoA desaturase</fullName>
    </submittedName>
</protein>
<evidence type="ECO:0000313" key="3">
    <source>
        <dbReference type="Proteomes" id="UP000215896"/>
    </source>
</evidence>
<comment type="caution">
    <text evidence="2">The sequence shown here is derived from an EMBL/GenBank/DDBJ whole genome shotgun (WGS) entry which is preliminary data.</text>
</comment>
<reference evidence="2 3" key="1">
    <citation type="submission" date="2017-07" db="EMBL/GenBank/DDBJ databases">
        <title>Draft whole genome sequences of clinical Proprionibacteriaceae strains.</title>
        <authorList>
            <person name="Bernier A.-M."/>
            <person name="Bernard K."/>
            <person name="Domingo M.-C."/>
        </authorList>
    </citation>
    <scope>NUCLEOTIDE SEQUENCE [LARGE SCALE GENOMIC DNA]</scope>
    <source>
        <strain evidence="2 3">NML 030167</strain>
    </source>
</reference>
<dbReference type="EMBL" id="NMVO01000014">
    <property type="protein sequence ID" value="OYO12745.1"/>
    <property type="molecule type" value="Genomic_DNA"/>
</dbReference>
<name>A0A255GA66_9ACTN</name>
<dbReference type="OrthoDB" id="104711at2"/>
<dbReference type="Pfam" id="PF00487">
    <property type="entry name" value="FA_desaturase"/>
    <property type="match status" value="1"/>
</dbReference>
<evidence type="ECO:0000259" key="1">
    <source>
        <dbReference type="Pfam" id="PF00487"/>
    </source>
</evidence>
<dbReference type="GO" id="GO:0016020">
    <property type="term" value="C:membrane"/>
    <property type="evidence" value="ECO:0007669"/>
    <property type="project" value="TreeGrafter"/>
</dbReference>
<evidence type="ECO:0000313" key="2">
    <source>
        <dbReference type="EMBL" id="OYO12745.1"/>
    </source>
</evidence>
<dbReference type="RefSeq" id="WP_094401828.1">
    <property type="nucleotide sequence ID" value="NZ_NMVL01000014.1"/>
</dbReference>
<dbReference type="CDD" id="cd03506">
    <property type="entry name" value="Delta6-FADS-like"/>
    <property type="match status" value="1"/>
</dbReference>
<dbReference type="InterPro" id="IPR005804">
    <property type="entry name" value="FA_desaturase_dom"/>
</dbReference>
<dbReference type="PANTHER" id="PTHR19353">
    <property type="entry name" value="FATTY ACID DESATURASE 2"/>
    <property type="match status" value="1"/>
</dbReference>
<keyword evidence="3" id="KW-1185">Reference proteome</keyword>
<sequence length="407" mass="46037">MTLSLEARDHARSDGLDETGFRALDEATIDRIGAELDAIRAEVTADLGAEDAAYIRRIIRIQRSLELTGRVVLLFSILPPAWLVGTAALSVAKILENMEIGHNVLHGQWDWMRDDKIHSTTWDWDAISPVRQWQRSHNDTHHTWTNVLGRDEDLGYGIIRVDEKQPWTLASLPQPLVAILNAMFFEYGIAAYDMRLGPYLKGEVDREEFRRNAREVLAKLRRQVTRDYLVHPLLSGPSFLHTLTANVVANVVRNVWSNSIIICGHFPDNVQTFTEEDLVGETRGRWYVRQMLGSANISGGRLLHILSGNLSHQIEHHLFPDLPSNRLAEVAPKVRAILERHGLEYVTGPFHRQLGQVWATIFRLSLPNKEVGRSRLRTIGAAVADKLGVRRSRAALSRSLRTHIPAV</sequence>
<accession>A0A255GA66</accession>
<feature type="domain" description="Fatty acid desaturase" evidence="1">
    <location>
        <begin position="81"/>
        <end position="347"/>
    </location>
</feature>
<dbReference type="Proteomes" id="UP000215896">
    <property type="component" value="Unassembled WGS sequence"/>
</dbReference>